<dbReference type="eggNOG" id="COG0395">
    <property type="taxonomic scope" value="Bacteria"/>
</dbReference>
<comment type="similarity">
    <text evidence="7">Belongs to the binding-protein-dependent transport system permease family.</text>
</comment>
<dbReference type="InterPro" id="IPR000515">
    <property type="entry name" value="MetI-like"/>
</dbReference>
<protein>
    <submittedName>
        <fullName evidence="9">ABC-type transporter, integral membrane subunit</fullName>
    </submittedName>
</protein>
<dbReference type="PANTHER" id="PTHR43744:SF9">
    <property type="entry name" value="POLYGALACTURONAN_RHAMNOGALACTURONAN TRANSPORT SYSTEM PERMEASE PROTEIN YTCP"/>
    <property type="match status" value="1"/>
</dbReference>
<sequence>MPAMKHKIRLTTNDMIFYGIIDVFIVFLLLIVAIPLWSTITLSFRPNYFIGSNLEGMFLPPWKWSTAAYHALLGNRGFLLAFSNSFKILLFGVITALFFTVPMAYGLSIRQLPGIKIFNIMVLIPYLFNVGLIPTYLVVTKVGLTNKLAAVFLPVAVSTYNLIIMKKFFEGIPEDLKESARIDGASELTILLRIILPLSKPILLTIGLYYGVSFWNDFLHALIYLNDAKLQPLPILLRNILLASGMNEFLEVNAFGEASIHSIKAASVFLAAMPMVFAYPFIQKFFTKGTLLGSLKG</sequence>
<dbReference type="KEGG" id="scd:Spica_0636"/>
<dbReference type="Gene3D" id="1.10.3720.10">
    <property type="entry name" value="MetI-like"/>
    <property type="match status" value="1"/>
</dbReference>
<name>F8F1E6_GRAC1</name>
<evidence type="ECO:0000313" key="10">
    <source>
        <dbReference type="Proteomes" id="UP000000503"/>
    </source>
</evidence>
<dbReference type="Pfam" id="PF00528">
    <property type="entry name" value="BPD_transp_1"/>
    <property type="match status" value="1"/>
</dbReference>
<feature type="transmembrane region" description="Helical" evidence="7">
    <location>
        <begin position="262"/>
        <end position="282"/>
    </location>
</feature>
<evidence type="ECO:0000256" key="1">
    <source>
        <dbReference type="ARBA" id="ARBA00004651"/>
    </source>
</evidence>
<dbReference type="AlphaFoldDB" id="F8F1E6"/>
<dbReference type="HOGENOM" id="CLU_016047_1_0_12"/>
<keyword evidence="5 7" id="KW-1133">Transmembrane helix</keyword>
<dbReference type="RefSeq" id="WP_013968102.1">
    <property type="nucleotide sequence ID" value="NC_015732.1"/>
</dbReference>
<evidence type="ECO:0000256" key="4">
    <source>
        <dbReference type="ARBA" id="ARBA00022692"/>
    </source>
</evidence>
<dbReference type="OrthoDB" id="356811at2"/>
<keyword evidence="3" id="KW-1003">Cell membrane</keyword>
<accession>F8F1E6</accession>
<evidence type="ECO:0000313" key="9">
    <source>
        <dbReference type="EMBL" id="AEJ18790.1"/>
    </source>
</evidence>
<gene>
    <name evidence="9" type="ordered locus">Spica_0636</name>
</gene>
<feature type="transmembrane region" description="Helical" evidence="7">
    <location>
        <begin position="86"/>
        <end position="105"/>
    </location>
</feature>
<keyword evidence="2 7" id="KW-0813">Transport</keyword>
<evidence type="ECO:0000259" key="8">
    <source>
        <dbReference type="PROSITE" id="PS50928"/>
    </source>
</evidence>
<dbReference type="EMBL" id="CP002868">
    <property type="protein sequence ID" value="AEJ18790.1"/>
    <property type="molecule type" value="Genomic_DNA"/>
</dbReference>
<dbReference type="PROSITE" id="PS50928">
    <property type="entry name" value="ABC_TM1"/>
    <property type="match status" value="1"/>
</dbReference>
<evidence type="ECO:0000256" key="5">
    <source>
        <dbReference type="ARBA" id="ARBA00022989"/>
    </source>
</evidence>
<feature type="transmembrane region" description="Helical" evidence="7">
    <location>
        <begin position="190"/>
        <end position="212"/>
    </location>
</feature>
<dbReference type="Proteomes" id="UP000000503">
    <property type="component" value="Chromosome"/>
</dbReference>
<comment type="subcellular location">
    <subcellularLocation>
        <location evidence="1 7">Cell membrane</location>
        <topology evidence="1 7">Multi-pass membrane protein</topology>
    </subcellularLocation>
</comment>
<proteinExistence type="inferred from homology"/>
<feature type="transmembrane region" description="Helical" evidence="7">
    <location>
        <begin position="15"/>
        <end position="37"/>
    </location>
</feature>
<dbReference type="STRING" id="744872.Spica_0636"/>
<organism evidence="9 10">
    <name type="scientific">Gracilinema caldarium (strain ATCC 51460 / DSM 7334 / H1)</name>
    <name type="common">Treponema caldarium</name>
    <dbReference type="NCBI Taxonomy" id="744872"/>
    <lineage>
        <taxon>Bacteria</taxon>
        <taxon>Pseudomonadati</taxon>
        <taxon>Spirochaetota</taxon>
        <taxon>Spirochaetia</taxon>
        <taxon>Spirochaetales</taxon>
        <taxon>Breznakiellaceae</taxon>
        <taxon>Gracilinema</taxon>
    </lineage>
</organism>
<keyword evidence="6 7" id="KW-0472">Membrane</keyword>
<dbReference type="GO" id="GO:0055085">
    <property type="term" value="P:transmembrane transport"/>
    <property type="evidence" value="ECO:0007669"/>
    <property type="project" value="InterPro"/>
</dbReference>
<evidence type="ECO:0000256" key="7">
    <source>
        <dbReference type="RuleBase" id="RU363032"/>
    </source>
</evidence>
<reference evidence="10" key="1">
    <citation type="journal article" date="2013" name="Stand. Genomic Sci.">
        <title>Genome sequence of the thermophilic fresh-water bacterium Spirochaeta caldaria type strain (H1(T)), reclassification of Spirochaeta caldaria, Spirochaeta stenostrepta, and Spirochaeta zuelzerae in the genus Treponema as Treponema caldaria comb. nov., Treponema stenostrepta comb. nov., and Treponema zuelzerae comb. nov., and emendation of the genus Treponema.</title>
        <authorList>
            <person name="Abt B."/>
            <person name="Goker M."/>
            <person name="Scheuner C."/>
            <person name="Han C."/>
            <person name="Lu M."/>
            <person name="Misra M."/>
            <person name="Lapidus A."/>
            <person name="Nolan M."/>
            <person name="Lucas S."/>
            <person name="Hammon N."/>
            <person name="Deshpande S."/>
            <person name="Cheng J.F."/>
            <person name="Tapia R."/>
            <person name="Goodwin L.A."/>
            <person name="Pitluck S."/>
            <person name="Liolios K."/>
            <person name="Pagani I."/>
            <person name="Ivanova N."/>
            <person name="Mavromatis K."/>
            <person name="Mikhailova N."/>
            <person name="Huntemann M."/>
            <person name="Pati A."/>
            <person name="Chen A."/>
            <person name="Palaniappan K."/>
            <person name="Land M."/>
            <person name="Hauser L."/>
            <person name="Jeffries C.D."/>
            <person name="Rohde M."/>
            <person name="Spring S."/>
            <person name="Gronow S."/>
            <person name="Detter J.C."/>
            <person name="Bristow J."/>
            <person name="Eisen J.A."/>
            <person name="Markowitz V."/>
            <person name="Hugenholtz P."/>
            <person name="Kyrpides N.C."/>
            <person name="Woyke T."/>
            <person name="Klenk H.P."/>
        </authorList>
    </citation>
    <scope>NUCLEOTIDE SEQUENCE</scope>
    <source>
        <strain evidence="10">ATCC 51460 / DSM 7334 / H1</strain>
    </source>
</reference>
<evidence type="ECO:0000256" key="3">
    <source>
        <dbReference type="ARBA" id="ARBA00022475"/>
    </source>
</evidence>
<evidence type="ECO:0000256" key="6">
    <source>
        <dbReference type="ARBA" id="ARBA00023136"/>
    </source>
</evidence>
<dbReference type="InterPro" id="IPR035906">
    <property type="entry name" value="MetI-like_sf"/>
</dbReference>
<dbReference type="PANTHER" id="PTHR43744">
    <property type="entry name" value="ABC TRANSPORTER PERMEASE PROTEIN MG189-RELATED-RELATED"/>
    <property type="match status" value="1"/>
</dbReference>
<evidence type="ECO:0000256" key="2">
    <source>
        <dbReference type="ARBA" id="ARBA00022448"/>
    </source>
</evidence>
<feature type="domain" description="ABC transmembrane type-1" evidence="8">
    <location>
        <begin position="82"/>
        <end position="281"/>
    </location>
</feature>
<feature type="transmembrane region" description="Helical" evidence="7">
    <location>
        <begin position="117"/>
        <end position="137"/>
    </location>
</feature>
<keyword evidence="10" id="KW-1185">Reference proteome</keyword>
<dbReference type="GO" id="GO:0005886">
    <property type="term" value="C:plasma membrane"/>
    <property type="evidence" value="ECO:0007669"/>
    <property type="project" value="UniProtKB-SubCell"/>
</dbReference>
<dbReference type="CDD" id="cd06261">
    <property type="entry name" value="TM_PBP2"/>
    <property type="match status" value="1"/>
</dbReference>
<dbReference type="SUPFAM" id="SSF161098">
    <property type="entry name" value="MetI-like"/>
    <property type="match status" value="1"/>
</dbReference>
<keyword evidence="4 7" id="KW-0812">Transmembrane</keyword>